<dbReference type="Ensembl" id="ENSMMST00000002093.1">
    <property type="protein sequence ID" value="ENSMMSP00000001898.1"/>
    <property type="gene ID" value="ENSMMSG00000001522.1"/>
</dbReference>
<reference evidence="1" key="1">
    <citation type="submission" date="2025-08" db="UniProtKB">
        <authorList>
            <consortium name="Ensembl"/>
        </authorList>
    </citation>
    <scope>IDENTIFICATION</scope>
</reference>
<evidence type="ECO:0000313" key="1">
    <source>
        <dbReference type="Ensembl" id="ENSMMSP00000001898.1"/>
    </source>
</evidence>
<name>A0A8C6FFL9_MOSMO</name>
<evidence type="ECO:0000313" key="2">
    <source>
        <dbReference type="Proteomes" id="UP000694544"/>
    </source>
</evidence>
<accession>A0A8C6FFL9</accession>
<sequence length="108" mass="12030">YSNGAMKKIKPCDSMEGEWRGTFRLGVYIQIKFLEKNNKPGQGNRTHRGRNELDLFEEQRSQCGWRVGTRGRDDGGVESPAGLACLEDHGTQVDFLPGQQQAATGSQM</sequence>
<dbReference type="AlphaFoldDB" id="A0A8C6FFL9"/>
<proteinExistence type="predicted"/>
<protein>
    <submittedName>
        <fullName evidence="1">Uncharacterized protein</fullName>
    </submittedName>
</protein>
<reference evidence="1" key="2">
    <citation type="submission" date="2025-09" db="UniProtKB">
        <authorList>
            <consortium name="Ensembl"/>
        </authorList>
    </citation>
    <scope>IDENTIFICATION</scope>
</reference>
<organism evidence="1 2">
    <name type="scientific">Moschus moschiferus</name>
    <name type="common">Siberian musk deer</name>
    <name type="synonym">Moschus sibiricus</name>
    <dbReference type="NCBI Taxonomy" id="68415"/>
    <lineage>
        <taxon>Eukaryota</taxon>
        <taxon>Metazoa</taxon>
        <taxon>Chordata</taxon>
        <taxon>Craniata</taxon>
        <taxon>Vertebrata</taxon>
        <taxon>Euteleostomi</taxon>
        <taxon>Mammalia</taxon>
        <taxon>Eutheria</taxon>
        <taxon>Laurasiatheria</taxon>
        <taxon>Artiodactyla</taxon>
        <taxon>Ruminantia</taxon>
        <taxon>Pecora</taxon>
        <taxon>Moschidae</taxon>
        <taxon>Moschus</taxon>
    </lineage>
</organism>
<keyword evidence="2" id="KW-1185">Reference proteome</keyword>
<dbReference type="Proteomes" id="UP000694544">
    <property type="component" value="Unplaced"/>
</dbReference>